<accession>A0ABU4KNN7</accession>
<name>A0ABU4KNN7_BREVE</name>
<evidence type="ECO:0000313" key="2">
    <source>
        <dbReference type="Proteomes" id="UP001272940"/>
    </source>
</evidence>
<sequence>MSKPVLSDLDFGSVSRVLGLPQATASGHPVTYDQWLAAQEGMAWKDDVDAASVGNLNLAAPGATIDGVTMTTGMRFLAKDQTTGADNGIYVWNGASTVATRASDMNASAEFNSAIVPVRAGSANGGTQWRQTASNPTLGTTAIVFVTFSSGAPAASESAAGIAEIATQAEVDSGSDDARFITPLKLKASPLLLRKVSTLIGDGSATQFTVTHNLNSRDVHVAVYRASGAYDEVLVDQEHTTVNAVTIRFASAPAANAFRVVVMG</sequence>
<gene>
    <name evidence="1" type="ORF">NJD11_06695</name>
</gene>
<organism evidence="1 2">
    <name type="scientific">Brevundimonas vesicularis</name>
    <name type="common">Pseudomonas vesicularis</name>
    <dbReference type="NCBI Taxonomy" id="41276"/>
    <lineage>
        <taxon>Bacteria</taxon>
        <taxon>Pseudomonadati</taxon>
        <taxon>Pseudomonadota</taxon>
        <taxon>Alphaproteobacteria</taxon>
        <taxon>Caulobacterales</taxon>
        <taxon>Caulobacteraceae</taxon>
        <taxon>Brevundimonas</taxon>
    </lineage>
</organism>
<comment type="caution">
    <text evidence="1">The sequence shown here is derived from an EMBL/GenBank/DDBJ whole genome shotgun (WGS) entry which is preliminary data.</text>
</comment>
<dbReference type="Proteomes" id="UP001272940">
    <property type="component" value="Unassembled WGS sequence"/>
</dbReference>
<reference evidence="1 2" key="1">
    <citation type="journal article" date="2023" name="FEMS Microbes">
        <title>Whole genomes of deep-sea sponge-associated bacteria exhibit high novel natural product potential.</title>
        <authorList>
            <person name="Hesketh-Best P.J."/>
            <person name="January G.G."/>
            <person name="Koch M.J."/>
            <person name="Warburton P.J."/>
            <person name="Howell K.L."/>
            <person name="Upton M."/>
        </authorList>
    </citation>
    <scope>NUCLEOTIDE SEQUENCE [LARGE SCALE GENOMIC DNA]</scope>
    <source>
        <strain evidence="1 2">PC206-O</strain>
    </source>
</reference>
<protein>
    <recommendedName>
        <fullName evidence="3">Phage tail protein</fullName>
    </recommendedName>
</protein>
<keyword evidence="2" id="KW-1185">Reference proteome</keyword>
<evidence type="ECO:0008006" key="3">
    <source>
        <dbReference type="Google" id="ProtNLM"/>
    </source>
</evidence>
<proteinExistence type="predicted"/>
<evidence type="ECO:0000313" key="1">
    <source>
        <dbReference type="EMBL" id="MDX2334626.1"/>
    </source>
</evidence>
<dbReference type="RefSeq" id="WP_319078619.1">
    <property type="nucleotide sequence ID" value="NZ_JAMYEC010000003.1"/>
</dbReference>
<dbReference type="EMBL" id="JAMYEC010000003">
    <property type="protein sequence ID" value="MDX2334626.1"/>
    <property type="molecule type" value="Genomic_DNA"/>
</dbReference>